<sequence length="64" mass="6975">MEDTFAPIPEEKTNQWLNTLIDLLTIGTLGGAAPFFNGFLKTLPAFSNANTLDNTKDTVLMLMG</sequence>
<evidence type="ECO:0000313" key="1">
    <source>
        <dbReference type="EMBL" id="TKW59448.1"/>
    </source>
</evidence>
<gene>
    <name evidence="1" type="ORF">CTA1_11473</name>
</gene>
<accession>A0A4U6XU61</accession>
<organism evidence="1 2">
    <name type="scientific">Colletotrichum tanaceti</name>
    <dbReference type="NCBI Taxonomy" id="1306861"/>
    <lineage>
        <taxon>Eukaryota</taxon>
        <taxon>Fungi</taxon>
        <taxon>Dikarya</taxon>
        <taxon>Ascomycota</taxon>
        <taxon>Pezizomycotina</taxon>
        <taxon>Sordariomycetes</taxon>
        <taxon>Hypocreomycetidae</taxon>
        <taxon>Glomerellales</taxon>
        <taxon>Glomerellaceae</taxon>
        <taxon>Colletotrichum</taxon>
        <taxon>Colletotrichum destructivum species complex</taxon>
    </lineage>
</organism>
<reference evidence="1 2" key="1">
    <citation type="journal article" date="2019" name="PLoS ONE">
        <title>Comparative genome analysis indicates high evolutionary potential of pathogenicity genes in Colletotrichum tanaceti.</title>
        <authorList>
            <person name="Lelwala R.V."/>
            <person name="Korhonen P.K."/>
            <person name="Young N.D."/>
            <person name="Scott J.B."/>
            <person name="Ades P.A."/>
            <person name="Gasser R.B."/>
            <person name="Taylor P.W.J."/>
        </authorList>
    </citation>
    <scope>NUCLEOTIDE SEQUENCE [LARGE SCALE GENOMIC DNA]</scope>
    <source>
        <strain evidence="1">BRIP57314</strain>
    </source>
</reference>
<proteinExistence type="predicted"/>
<dbReference type="AlphaFoldDB" id="A0A4U6XU61"/>
<keyword evidence="2" id="KW-1185">Reference proteome</keyword>
<dbReference type="Proteomes" id="UP000310108">
    <property type="component" value="Unassembled WGS sequence"/>
</dbReference>
<comment type="caution">
    <text evidence="1">The sequence shown here is derived from an EMBL/GenBank/DDBJ whole genome shotgun (WGS) entry which is preliminary data.</text>
</comment>
<dbReference type="STRING" id="1306861.A0A4U6XU61"/>
<name>A0A4U6XU61_9PEZI</name>
<protein>
    <submittedName>
        <fullName evidence="1">Uncharacterized protein</fullName>
    </submittedName>
</protein>
<dbReference type="EMBL" id="PJEX01000009">
    <property type="protein sequence ID" value="TKW59448.1"/>
    <property type="molecule type" value="Genomic_DNA"/>
</dbReference>
<evidence type="ECO:0000313" key="2">
    <source>
        <dbReference type="Proteomes" id="UP000310108"/>
    </source>
</evidence>